<name>A8NG53_COPC7</name>
<dbReference type="GeneID" id="6009974"/>
<protein>
    <submittedName>
        <fullName evidence="2">Uncharacterized protein</fullName>
    </submittedName>
</protein>
<reference evidence="2 3" key="1">
    <citation type="journal article" date="2010" name="Proc. Natl. Acad. Sci. U.S.A.">
        <title>Insights into evolution of multicellular fungi from the assembled chromosomes of the mushroom Coprinopsis cinerea (Coprinus cinereus).</title>
        <authorList>
            <person name="Stajich J.E."/>
            <person name="Wilke S.K."/>
            <person name="Ahren D."/>
            <person name="Au C.H."/>
            <person name="Birren B.W."/>
            <person name="Borodovsky M."/>
            <person name="Burns C."/>
            <person name="Canback B."/>
            <person name="Casselton L.A."/>
            <person name="Cheng C.K."/>
            <person name="Deng J."/>
            <person name="Dietrich F.S."/>
            <person name="Fargo D.C."/>
            <person name="Farman M.L."/>
            <person name="Gathman A.C."/>
            <person name="Goldberg J."/>
            <person name="Guigo R."/>
            <person name="Hoegger P.J."/>
            <person name="Hooker J.B."/>
            <person name="Huggins A."/>
            <person name="James T.Y."/>
            <person name="Kamada T."/>
            <person name="Kilaru S."/>
            <person name="Kodira C."/>
            <person name="Kues U."/>
            <person name="Kupfer D."/>
            <person name="Kwan H.S."/>
            <person name="Lomsadze A."/>
            <person name="Li W."/>
            <person name="Lilly W.W."/>
            <person name="Ma L.J."/>
            <person name="Mackey A.J."/>
            <person name="Manning G."/>
            <person name="Martin F."/>
            <person name="Muraguchi H."/>
            <person name="Natvig D.O."/>
            <person name="Palmerini H."/>
            <person name="Ramesh M.A."/>
            <person name="Rehmeyer C.J."/>
            <person name="Roe B.A."/>
            <person name="Shenoy N."/>
            <person name="Stanke M."/>
            <person name="Ter-Hovhannisyan V."/>
            <person name="Tunlid A."/>
            <person name="Velagapudi R."/>
            <person name="Vision T.J."/>
            <person name="Zeng Q."/>
            <person name="Zolan M.E."/>
            <person name="Pukkila P.J."/>
        </authorList>
    </citation>
    <scope>NUCLEOTIDE SEQUENCE [LARGE SCALE GENOMIC DNA]</scope>
    <source>
        <strain evidence="3">Okayama-7 / 130 / ATCC MYA-4618 / FGSC 9003</strain>
    </source>
</reference>
<feature type="compositionally biased region" description="Low complexity" evidence="1">
    <location>
        <begin position="349"/>
        <end position="360"/>
    </location>
</feature>
<feature type="compositionally biased region" description="Pro residues" evidence="1">
    <location>
        <begin position="1"/>
        <end position="12"/>
    </location>
</feature>
<feature type="region of interest" description="Disordered" evidence="1">
    <location>
        <begin position="176"/>
        <end position="195"/>
    </location>
</feature>
<feature type="compositionally biased region" description="Pro residues" evidence="1">
    <location>
        <begin position="231"/>
        <end position="241"/>
    </location>
</feature>
<feature type="compositionally biased region" description="Polar residues" evidence="1">
    <location>
        <begin position="182"/>
        <end position="191"/>
    </location>
</feature>
<feature type="compositionally biased region" description="Polar residues" evidence="1">
    <location>
        <begin position="593"/>
        <end position="602"/>
    </location>
</feature>
<dbReference type="eggNOG" id="ENOG502T0FV">
    <property type="taxonomic scope" value="Eukaryota"/>
</dbReference>
<feature type="compositionally biased region" description="Pro residues" evidence="1">
    <location>
        <begin position="465"/>
        <end position="477"/>
    </location>
</feature>
<feature type="region of interest" description="Disordered" evidence="1">
    <location>
        <begin position="223"/>
        <end position="661"/>
    </location>
</feature>
<feature type="compositionally biased region" description="Low complexity" evidence="1">
    <location>
        <begin position="493"/>
        <end position="509"/>
    </location>
</feature>
<dbReference type="OrthoDB" id="3068282at2759"/>
<feature type="region of interest" description="Disordered" evidence="1">
    <location>
        <begin position="1"/>
        <end position="20"/>
    </location>
</feature>
<dbReference type="RefSeq" id="XP_001833478.2">
    <property type="nucleotide sequence ID" value="XM_001833426.2"/>
</dbReference>
<dbReference type="HOGENOM" id="CLU_379945_0_0_1"/>
<feature type="compositionally biased region" description="Polar residues" evidence="1">
    <location>
        <begin position="527"/>
        <end position="542"/>
    </location>
</feature>
<dbReference type="KEGG" id="cci:CC1G_05178"/>
<evidence type="ECO:0000313" key="3">
    <source>
        <dbReference type="Proteomes" id="UP000001861"/>
    </source>
</evidence>
<feature type="compositionally biased region" description="Low complexity" evidence="1">
    <location>
        <begin position="259"/>
        <end position="272"/>
    </location>
</feature>
<dbReference type="Proteomes" id="UP000001861">
    <property type="component" value="Unassembled WGS sequence"/>
</dbReference>
<gene>
    <name evidence="2" type="ORF">CC1G_05178</name>
</gene>
<keyword evidence="3" id="KW-1185">Reference proteome</keyword>
<sequence>MDPAQPQQPQPKPVAAEKKKRVLTVEERNKILFGRMNHVLANASDPNWVGYANKLAQYLSDPRGYYTEARKDVLKLLAVAEVCLKTDLGMATNENSKVTLLPEHYRDHPLGDAYTKLVSAIHPHINLFVEPDLKEAARYLLFTVGIQVPDDPTNSPSSAQMRPAAPVVPTSVLTSPRALSAGSRSVPSSVAGQIPMPGPSVRDLFTNPIPPSTTAAITVQKVPPNMSAPLNPAPPMPPTSTPSPSGAAPQSSQPPPAPSTSTTAATTTTATTVLTRVKKKKKTDISTLQQRDLERFKQRQASASSASSTPTLPAASPAVATLTPTPGPSASSLGAKNVDLLPDSLASRTPVGGTNSTSSSPPQPPKTEDDRGMEVDVPAGPGPSVESGIPETQPRGSSKPAAATVASTDGDAMDIDTQASSRLQIPSPITQPTTGSIPASSPTLPATGPSTQPILVPGASKTPSVTPPLPSNGPSPVPGDTDAKSTQAKTDSQPPVQTAQPTLTLQPTLPSVPRMQSQPVEGPSIPSGLSSVPNASSTSGTSADIDFRTSAKSMTLMGPHNNVVRSQTVPIVSQLPRQPPVGSMLPPPVPVPKSTQSLTQPNARGLPTSVLAQTSGPRPSQPPVQPNVGRPTQVTLVAPAQEPPPKENENAMQIDKPPVPPPAPPVAKIPPEQIFGHSDIPRITLLGFEKGKKERGTIPFKFKLSSIQVDLLQKWKKQAGTLEELACTVSVSLGCYLIESLKPPSSFLEQIAIMPSTFAQDGGLSMRFEGVGSPPESVTLPLSPPFLSTPDGRFDLSSLICKPGPHSFEIIQSRDWSQYAFVLFLHHPTASQMKKAEERKRKDREWEEWKARVSKPPLMTVPKLKVG</sequence>
<evidence type="ECO:0000313" key="2">
    <source>
        <dbReference type="EMBL" id="EAU88412.2"/>
    </source>
</evidence>
<dbReference type="VEuPathDB" id="FungiDB:CC1G_05178"/>
<proteinExistence type="predicted"/>
<dbReference type="AlphaFoldDB" id="A8NG53"/>
<organism evidence="2 3">
    <name type="scientific">Coprinopsis cinerea (strain Okayama-7 / 130 / ATCC MYA-4618 / FGSC 9003)</name>
    <name type="common">Inky cap fungus</name>
    <name type="synonym">Hormographiella aspergillata</name>
    <dbReference type="NCBI Taxonomy" id="240176"/>
    <lineage>
        <taxon>Eukaryota</taxon>
        <taxon>Fungi</taxon>
        <taxon>Dikarya</taxon>
        <taxon>Basidiomycota</taxon>
        <taxon>Agaricomycotina</taxon>
        <taxon>Agaricomycetes</taxon>
        <taxon>Agaricomycetidae</taxon>
        <taxon>Agaricales</taxon>
        <taxon>Agaricineae</taxon>
        <taxon>Psathyrellaceae</taxon>
        <taxon>Coprinopsis</taxon>
    </lineage>
</organism>
<evidence type="ECO:0000256" key="1">
    <source>
        <dbReference type="SAM" id="MobiDB-lite"/>
    </source>
</evidence>
<feature type="compositionally biased region" description="Low complexity" evidence="1">
    <location>
        <begin position="242"/>
        <end position="251"/>
    </location>
</feature>
<accession>A8NG53</accession>
<dbReference type="EMBL" id="AACS02000002">
    <property type="protein sequence ID" value="EAU88412.2"/>
    <property type="molecule type" value="Genomic_DNA"/>
</dbReference>
<dbReference type="PRINTS" id="PR01217">
    <property type="entry name" value="PRICHEXTENSN"/>
</dbReference>
<feature type="compositionally biased region" description="Low complexity" evidence="1">
    <location>
        <begin position="301"/>
        <end position="324"/>
    </location>
</feature>
<feature type="compositionally biased region" description="Polar residues" evidence="1">
    <location>
        <begin position="417"/>
        <end position="453"/>
    </location>
</feature>
<comment type="caution">
    <text evidence="2">The sequence shown here is derived from an EMBL/GenBank/DDBJ whole genome shotgun (WGS) entry which is preliminary data.</text>
</comment>
<dbReference type="OMA" id="INCARSM"/>
<dbReference type="InParanoid" id="A8NG53"/>